<dbReference type="GO" id="GO:0006355">
    <property type="term" value="P:regulation of DNA-templated transcription"/>
    <property type="evidence" value="ECO:0007669"/>
    <property type="project" value="InterPro"/>
</dbReference>
<dbReference type="AlphaFoldDB" id="A0A451BIB0"/>
<organism evidence="1">
    <name type="scientific">Candidatus Kentrum sp. SD</name>
    <dbReference type="NCBI Taxonomy" id="2126332"/>
    <lineage>
        <taxon>Bacteria</taxon>
        <taxon>Pseudomonadati</taxon>
        <taxon>Pseudomonadota</taxon>
        <taxon>Gammaproteobacteria</taxon>
        <taxon>Candidatus Kentrum</taxon>
    </lineage>
</organism>
<gene>
    <name evidence="1" type="ORF">BECKSD772D_GA0070982_100538</name>
</gene>
<dbReference type="InterPro" id="IPR010985">
    <property type="entry name" value="Ribbon_hlx_hlx"/>
</dbReference>
<sequence length="72" mass="8387">MTVLTIRMPDDKHKRLKTLAEYRQVSVDTLIDDLSTRALSEFDGEVRFRARAARGDPARRLELLDTLDRHFS</sequence>
<evidence type="ECO:0008006" key="2">
    <source>
        <dbReference type="Google" id="ProtNLM"/>
    </source>
</evidence>
<proteinExistence type="predicted"/>
<dbReference type="SUPFAM" id="SSF47598">
    <property type="entry name" value="Ribbon-helix-helix"/>
    <property type="match status" value="1"/>
</dbReference>
<protein>
    <recommendedName>
        <fullName evidence="2">HicB family protein</fullName>
    </recommendedName>
</protein>
<accession>A0A451BIB0</accession>
<name>A0A451BIB0_9GAMM</name>
<evidence type="ECO:0000313" key="1">
    <source>
        <dbReference type="EMBL" id="VFK78035.1"/>
    </source>
</evidence>
<dbReference type="EMBL" id="CAADHB010000005">
    <property type="protein sequence ID" value="VFK78035.1"/>
    <property type="molecule type" value="Genomic_DNA"/>
</dbReference>
<reference evidence="1" key="1">
    <citation type="submission" date="2019-02" db="EMBL/GenBank/DDBJ databases">
        <authorList>
            <person name="Gruber-Vodicka R. H."/>
            <person name="Seah K. B. B."/>
        </authorList>
    </citation>
    <scope>NUCLEOTIDE SEQUENCE</scope>
    <source>
        <strain evidence="1">BECK_S127</strain>
    </source>
</reference>